<dbReference type="GO" id="GO:0016592">
    <property type="term" value="C:mediator complex"/>
    <property type="evidence" value="ECO:0007669"/>
    <property type="project" value="InterPro"/>
</dbReference>
<sequence>MMFKKTNKGGSQSLTPSSGSSSLSTSGWATLPINSRYLHGISWKRPVVLDAALTACAHGSLSPGISNRWNLCGYTSLPLAALVSLTITYKLEKATELPCACRTGLGRPCCRLPWPCMPIVTSLWTQKVKLGDFLIFSASRTVFHHNSDAVIQLLEAASLALLV</sequence>
<feature type="compositionally biased region" description="Low complexity" evidence="1">
    <location>
        <begin position="9"/>
        <end position="25"/>
    </location>
</feature>
<dbReference type="EMBL" id="JAAMPC010000010">
    <property type="protein sequence ID" value="KAG2290660.1"/>
    <property type="molecule type" value="Genomic_DNA"/>
</dbReference>
<accession>A0A8X7RM33</accession>
<reference evidence="2 3" key="1">
    <citation type="submission" date="2020-02" db="EMBL/GenBank/DDBJ databases">
        <authorList>
            <person name="Ma Q."/>
            <person name="Huang Y."/>
            <person name="Song X."/>
            <person name="Pei D."/>
        </authorList>
    </citation>
    <scope>NUCLEOTIDE SEQUENCE [LARGE SCALE GENOMIC DNA]</scope>
    <source>
        <strain evidence="2">Sxm20200214</strain>
        <tissue evidence="2">Leaf</tissue>
    </source>
</reference>
<dbReference type="PANTHER" id="PTHR33739">
    <property type="entry name" value="OS07G0681500 PROTEIN"/>
    <property type="match status" value="1"/>
</dbReference>
<gene>
    <name evidence="2" type="ORF">Bca52824_050264</name>
</gene>
<evidence type="ECO:0000313" key="3">
    <source>
        <dbReference type="Proteomes" id="UP000886595"/>
    </source>
</evidence>
<comment type="caution">
    <text evidence="2">The sequence shown here is derived from an EMBL/GenBank/DDBJ whole genome shotgun (WGS) entry which is preliminary data.</text>
</comment>
<name>A0A8X7RM33_BRACI</name>
<keyword evidence="3" id="KW-1185">Reference proteome</keyword>
<dbReference type="Proteomes" id="UP000886595">
    <property type="component" value="Unassembled WGS sequence"/>
</dbReference>
<dbReference type="AlphaFoldDB" id="A0A8X7RM33"/>
<dbReference type="GO" id="GO:2000762">
    <property type="term" value="P:regulation of phenylpropanoid metabolic process"/>
    <property type="evidence" value="ECO:0007669"/>
    <property type="project" value="InterPro"/>
</dbReference>
<proteinExistence type="predicted"/>
<organism evidence="2 3">
    <name type="scientific">Brassica carinata</name>
    <name type="common">Ethiopian mustard</name>
    <name type="synonym">Abyssinian cabbage</name>
    <dbReference type="NCBI Taxonomy" id="52824"/>
    <lineage>
        <taxon>Eukaryota</taxon>
        <taxon>Viridiplantae</taxon>
        <taxon>Streptophyta</taxon>
        <taxon>Embryophyta</taxon>
        <taxon>Tracheophyta</taxon>
        <taxon>Spermatophyta</taxon>
        <taxon>Magnoliopsida</taxon>
        <taxon>eudicotyledons</taxon>
        <taxon>Gunneridae</taxon>
        <taxon>Pentapetalae</taxon>
        <taxon>rosids</taxon>
        <taxon>malvids</taxon>
        <taxon>Brassicales</taxon>
        <taxon>Brassicaceae</taxon>
        <taxon>Brassiceae</taxon>
        <taxon>Brassica</taxon>
    </lineage>
</organism>
<evidence type="ECO:0000256" key="1">
    <source>
        <dbReference type="SAM" id="MobiDB-lite"/>
    </source>
</evidence>
<protein>
    <submittedName>
        <fullName evidence="2">Uncharacterized protein</fullName>
    </submittedName>
</protein>
<dbReference type="InterPro" id="IPR039638">
    <property type="entry name" value="MED33A/B"/>
</dbReference>
<dbReference type="PANTHER" id="PTHR33739:SF7">
    <property type="entry name" value="MEDIATOR OF RNA POLYMERASE II TRANSCRIPTION SUBUNIT 33B"/>
    <property type="match status" value="1"/>
</dbReference>
<dbReference type="OrthoDB" id="625764at2759"/>
<evidence type="ECO:0000313" key="2">
    <source>
        <dbReference type="EMBL" id="KAG2290660.1"/>
    </source>
</evidence>
<feature type="region of interest" description="Disordered" evidence="1">
    <location>
        <begin position="1"/>
        <end position="25"/>
    </location>
</feature>